<name>A0A131YQL4_RHIAP</name>
<reference evidence="3" key="1">
    <citation type="journal article" date="2016" name="Ticks Tick Borne Dis.">
        <title>De novo assembly and annotation of the salivary gland transcriptome of Rhipicephalus appendiculatus male and female ticks during blood feeding.</title>
        <authorList>
            <person name="de Castro M.H."/>
            <person name="de Klerk D."/>
            <person name="Pienaar R."/>
            <person name="Latif A.A."/>
            <person name="Rees D.J."/>
            <person name="Mans B.J."/>
        </authorList>
    </citation>
    <scope>NUCLEOTIDE SEQUENCE</scope>
    <source>
        <tissue evidence="3">Salivary glands</tissue>
    </source>
</reference>
<dbReference type="AlphaFoldDB" id="A0A131YQL4"/>
<protein>
    <submittedName>
        <fullName evidence="3">8.9 kDa family member</fullName>
    </submittedName>
</protein>
<organism evidence="3">
    <name type="scientific">Rhipicephalus appendiculatus</name>
    <name type="common">Brown ear tick</name>
    <dbReference type="NCBI Taxonomy" id="34631"/>
    <lineage>
        <taxon>Eukaryota</taxon>
        <taxon>Metazoa</taxon>
        <taxon>Ecdysozoa</taxon>
        <taxon>Arthropoda</taxon>
        <taxon>Chelicerata</taxon>
        <taxon>Arachnida</taxon>
        <taxon>Acari</taxon>
        <taxon>Parasitiformes</taxon>
        <taxon>Ixodida</taxon>
        <taxon>Ixodoidea</taxon>
        <taxon>Ixodidae</taxon>
        <taxon>Rhipicephalinae</taxon>
        <taxon>Rhipicephalus</taxon>
        <taxon>Rhipicephalus</taxon>
    </lineage>
</organism>
<feature type="chain" id="PRO_5007285785" evidence="2">
    <location>
        <begin position="19"/>
        <end position="116"/>
    </location>
</feature>
<dbReference type="EMBL" id="GEDV01007330">
    <property type="protein sequence ID" value="JAP81227.1"/>
    <property type="molecule type" value="Transcribed_RNA"/>
</dbReference>
<proteinExistence type="predicted"/>
<evidence type="ECO:0000256" key="1">
    <source>
        <dbReference type="SAM" id="MobiDB-lite"/>
    </source>
</evidence>
<evidence type="ECO:0000256" key="2">
    <source>
        <dbReference type="SAM" id="SignalP"/>
    </source>
</evidence>
<feature type="signal peptide" evidence="2">
    <location>
        <begin position="1"/>
        <end position="18"/>
    </location>
</feature>
<accession>A0A131YQL4</accession>
<keyword evidence="2" id="KW-0732">Signal</keyword>
<feature type="region of interest" description="Disordered" evidence="1">
    <location>
        <begin position="91"/>
        <end position="116"/>
    </location>
</feature>
<evidence type="ECO:0000313" key="3">
    <source>
        <dbReference type="EMBL" id="JAP81227.1"/>
    </source>
</evidence>
<sequence length="116" mass="12795">MMKYTVLVLVSMILVVASQTVDDCDKTVLLVGNGMCTEGPVPILPNQVMQLRCPCANVTCHDHMRRVTVTWSDCDSLSWNAPVNQRAHRLPVTHQRVSTEEESGKKCSKRAGPGSE</sequence>